<reference evidence="2 3" key="1">
    <citation type="journal article" date="2016" name="Nat. Commun.">
        <title>Thousands of microbial genomes shed light on interconnected biogeochemical processes in an aquifer system.</title>
        <authorList>
            <person name="Anantharaman K."/>
            <person name="Brown C.T."/>
            <person name="Hug L.A."/>
            <person name="Sharon I."/>
            <person name="Castelle C.J."/>
            <person name="Probst A.J."/>
            <person name="Thomas B.C."/>
            <person name="Singh A."/>
            <person name="Wilkins M.J."/>
            <person name="Karaoz U."/>
            <person name="Brodie E.L."/>
            <person name="Williams K.H."/>
            <person name="Hubbard S.S."/>
            <person name="Banfield J.F."/>
        </authorList>
    </citation>
    <scope>NUCLEOTIDE SEQUENCE [LARGE SCALE GENOMIC DNA]</scope>
</reference>
<evidence type="ECO:0000256" key="1">
    <source>
        <dbReference type="SAM" id="Phobius"/>
    </source>
</evidence>
<dbReference type="STRING" id="1797535.A2744_00355"/>
<protein>
    <submittedName>
        <fullName evidence="2">Uncharacterized protein</fullName>
    </submittedName>
</protein>
<dbReference type="Proteomes" id="UP000178240">
    <property type="component" value="Unassembled WGS sequence"/>
</dbReference>
<evidence type="ECO:0000313" key="3">
    <source>
        <dbReference type="Proteomes" id="UP000178240"/>
    </source>
</evidence>
<keyword evidence="1" id="KW-0812">Transmembrane</keyword>
<evidence type="ECO:0000313" key="2">
    <source>
        <dbReference type="EMBL" id="OGY45411.1"/>
    </source>
</evidence>
<feature type="transmembrane region" description="Helical" evidence="1">
    <location>
        <begin position="38"/>
        <end position="55"/>
    </location>
</feature>
<keyword evidence="1" id="KW-1133">Transmembrane helix</keyword>
<sequence length="64" mass="7221">MAEKKQFNKTSKILLIIAVVFYGAQFFTRPYVGDTASLFGYLGGFFTLIAIIQYFRSKPNSKSS</sequence>
<name>A0A1G1XZL7_9BACT</name>
<gene>
    <name evidence="2" type="ORF">A2744_00355</name>
</gene>
<comment type="caution">
    <text evidence="2">The sequence shown here is derived from an EMBL/GenBank/DDBJ whole genome shotgun (WGS) entry which is preliminary data.</text>
</comment>
<feature type="transmembrane region" description="Helical" evidence="1">
    <location>
        <begin position="12"/>
        <end position="32"/>
    </location>
</feature>
<proteinExistence type="predicted"/>
<keyword evidence="1" id="KW-0472">Membrane</keyword>
<dbReference type="AlphaFoldDB" id="A0A1G1XZL7"/>
<dbReference type="EMBL" id="MHIE01000020">
    <property type="protein sequence ID" value="OGY45411.1"/>
    <property type="molecule type" value="Genomic_DNA"/>
</dbReference>
<accession>A0A1G1XZL7</accession>
<organism evidence="2 3">
    <name type="scientific">Candidatus Buchananbacteria bacterium RIFCSPHIGHO2_01_FULL_44_11</name>
    <dbReference type="NCBI Taxonomy" id="1797535"/>
    <lineage>
        <taxon>Bacteria</taxon>
        <taxon>Candidatus Buchananiibacteriota</taxon>
    </lineage>
</organism>